<gene>
    <name evidence="3" type="ORF">KE626_30125</name>
</gene>
<keyword evidence="1" id="KW-0732">Signal</keyword>
<comment type="caution">
    <text evidence="3">The sequence shown here is derived from an EMBL/GenBank/DDBJ whole genome shotgun (WGS) entry which is preliminary data.</text>
</comment>
<evidence type="ECO:0000313" key="3">
    <source>
        <dbReference type="EMBL" id="MBS0031626.1"/>
    </source>
</evidence>
<reference evidence="3 4" key="1">
    <citation type="submission" date="2021-04" db="EMBL/GenBank/DDBJ databases">
        <title>Chitinophaga sp. nov., isolated from the rhizosphere soil.</title>
        <authorList>
            <person name="He S."/>
        </authorList>
    </citation>
    <scope>NUCLEOTIDE SEQUENCE [LARGE SCALE GENOMIC DNA]</scope>
    <source>
        <strain evidence="3 4">2R12</strain>
    </source>
</reference>
<evidence type="ECO:0000259" key="2">
    <source>
        <dbReference type="PROSITE" id="PS50022"/>
    </source>
</evidence>
<dbReference type="PROSITE" id="PS50022">
    <property type="entry name" value="FA58C_3"/>
    <property type="match status" value="1"/>
</dbReference>
<evidence type="ECO:0000256" key="1">
    <source>
        <dbReference type="SAM" id="SignalP"/>
    </source>
</evidence>
<feature type="domain" description="F5/8 type C" evidence="2">
    <location>
        <begin position="362"/>
        <end position="507"/>
    </location>
</feature>
<protein>
    <submittedName>
        <fullName evidence="3">Discoidin domain-containing protein</fullName>
    </submittedName>
</protein>
<evidence type="ECO:0000313" key="4">
    <source>
        <dbReference type="Proteomes" id="UP000676386"/>
    </source>
</evidence>
<dbReference type="InterPro" id="IPR008979">
    <property type="entry name" value="Galactose-bd-like_sf"/>
</dbReference>
<dbReference type="EMBL" id="JAGTXB010000023">
    <property type="protein sequence ID" value="MBS0031626.1"/>
    <property type="molecule type" value="Genomic_DNA"/>
</dbReference>
<sequence>MKKVNFRSIMLLGALLFSMSGCVKKQNEDKPTEQEAARLLLNKPGPKLNIVYFLPQGQDTLARYRERTSDELFFFQDFFSKEMKRNGFGAKTFNMQTDPTGKQVMLTVIRGALPASSYKYDGGSGPMTAEINAYFAAHPSEKKSDHFLVITAIPDGTHADVPYYGIGNWAFILDHPTLDIKQYGPGIDWIAGNAHELGHALGLPHDREKRSEATTIGTSLMSSTDFTKGTILSRAACAILNNCQVFNSTSIANYQQSFKIYLKKVDISYSNGNMIVAGKLYADKPINGVNVYQDPDASNDAYDAPSWSASLIGADSFHIVTQVNELWDLTGTYTLRVNVLGTNGFIQTVATYNYPFVNQQPVLDPTIGNKNEISKTAWTIADVDSEEGGLPATYALDNDPSTYWHTQYSGSEPIHPHQLSIDMHQANTLTGLTFRDRQGVWPGIKNFTVYTKTATGSWTQAGTFTLKKTDLNQFITFQQPIQARYFRIVTTDSYDNGSSCALAEIGAY</sequence>
<dbReference type="Pfam" id="PF00754">
    <property type="entry name" value="F5_F8_type_C"/>
    <property type="match status" value="1"/>
</dbReference>
<keyword evidence="4" id="KW-1185">Reference proteome</keyword>
<accession>A0ABS5J953</accession>
<feature type="chain" id="PRO_5047290911" evidence="1">
    <location>
        <begin position="26"/>
        <end position="508"/>
    </location>
</feature>
<dbReference type="SUPFAM" id="SSF55486">
    <property type="entry name" value="Metalloproteases ('zincins'), catalytic domain"/>
    <property type="match status" value="1"/>
</dbReference>
<feature type="signal peptide" evidence="1">
    <location>
        <begin position="1"/>
        <end position="25"/>
    </location>
</feature>
<dbReference type="Gene3D" id="3.40.390.10">
    <property type="entry name" value="Collagenase (Catalytic Domain)"/>
    <property type="match status" value="1"/>
</dbReference>
<dbReference type="SUPFAM" id="SSF49785">
    <property type="entry name" value="Galactose-binding domain-like"/>
    <property type="match status" value="1"/>
</dbReference>
<dbReference type="PROSITE" id="PS51257">
    <property type="entry name" value="PROKAR_LIPOPROTEIN"/>
    <property type="match status" value="1"/>
</dbReference>
<dbReference type="Gene3D" id="2.60.120.260">
    <property type="entry name" value="Galactose-binding domain-like"/>
    <property type="match status" value="1"/>
</dbReference>
<dbReference type="RefSeq" id="WP_211976786.1">
    <property type="nucleotide sequence ID" value="NZ_CBFHAM010000052.1"/>
</dbReference>
<dbReference type="InterPro" id="IPR024079">
    <property type="entry name" value="MetalloPept_cat_dom_sf"/>
</dbReference>
<proteinExistence type="predicted"/>
<name>A0ABS5J953_9BACT</name>
<dbReference type="Proteomes" id="UP000676386">
    <property type="component" value="Unassembled WGS sequence"/>
</dbReference>
<organism evidence="3 4">
    <name type="scientific">Chitinophaga hostae</name>
    <dbReference type="NCBI Taxonomy" id="2831022"/>
    <lineage>
        <taxon>Bacteria</taxon>
        <taxon>Pseudomonadati</taxon>
        <taxon>Bacteroidota</taxon>
        <taxon>Chitinophagia</taxon>
        <taxon>Chitinophagales</taxon>
        <taxon>Chitinophagaceae</taxon>
        <taxon>Chitinophaga</taxon>
    </lineage>
</organism>
<dbReference type="InterPro" id="IPR000421">
    <property type="entry name" value="FA58C"/>
</dbReference>